<keyword evidence="1" id="KW-0812">Transmembrane</keyword>
<dbReference type="EMBL" id="FOCV01000002">
    <property type="protein sequence ID" value="SEN06067.1"/>
    <property type="molecule type" value="Genomic_DNA"/>
</dbReference>
<evidence type="ECO:0000313" key="2">
    <source>
        <dbReference type="EMBL" id="SEH51638.1"/>
    </source>
</evidence>
<accession>A0A1H8DHQ0</accession>
<dbReference type="RefSeq" id="WP_167371540.1">
    <property type="nucleotide sequence ID" value="NZ_FNXB01000004.1"/>
</dbReference>
<name>A0A1H8DHQ0_9HYPH</name>
<dbReference type="Proteomes" id="UP000198939">
    <property type="component" value="Unassembled WGS sequence"/>
</dbReference>
<evidence type="ECO:0000313" key="3">
    <source>
        <dbReference type="EMBL" id="SEN06067.1"/>
    </source>
</evidence>
<organism evidence="2 4">
    <name type="scientific">Rhizobium tibeticum</name>
    <dbReference type="NCBI Taxonomy" id="501024"/>
    <lineage>
        <taxon>Bacteria</taxon>
        <taxon>Pseudomonadati</taxon>
        <taxon>Pseudomonadota</taxon>
        <taxon>Alphaproteobacteria</taxon>
        <taxon>Hyphomicrobiales</taxon>
        <taxon>Rhizobiaceae</taxon>
        <taxon>Rhizobium/Agrobacterium group</taxon>
        <taxon>Rhizobium</taxon>
    </lineage>
</organism>
<dbReference type="Proteomes" id="UP000183063">
    <property type="component" value="Unassembled WGS sequence"/>
</dbReference>
<gene>
    <name evidence="2" type="ORF">RTCCBAU85039_0861</name>
    <name evidence="3" type="ORF">SAMN05216228_100240</name>
</gene>
<keyword evidence="5" id="KW-1185">Reference proteome</keyword>
<proteinExistence type="predicted"/>
<sequence>MQTVRTVRPTAIALPEAGSLILRVTRMPVEDQRRVEFALLFILSIVLPIAILLQVPA</sequence>
<keyword evidence="1" id="KW-1133">Transmembrane helix</keyword>
<evidence type="ECO:0000313" key="5">
    <source>
        <dbReference type="Proteomes" id="UP000198939"/>
    </source>
</evidence>
<feature type="transmembrane region" description="Helical" evidence="1">
    <location>
        <begin position="35"/>
        <end position="55"/>
    </location>
</feature>
<dbReference type="EMBL" id="FNXB01000004">
    <property type="protein sequence ID" value="SEH51638.1"/>
    <property type="molecule type" value="Genomic_DNA"/>
</dbReference>
<keyword evidence="1" id="KW-0472">Membrane</keyword>
<protein>
    <submittedName>
        <fullName evidence="2">Uncharacterized protein</fullName>
    </submittedName>
</protein>
<reference evidence="2" key="2">
    <citation type="submission" date="2016-10" db="EMBL/GenBank/DDBJ databases">
        <authorList>
            <person name="de Groot N.N."/>
        </authorList>
    </citation>
    <scope>NUCLEOTIDE SEQUENCE [LARGE SCALE GENOMIC DNA]</scope>
    <source>
        <strain evidence="2">CCBAU85039</strain>
    </source>
</reference>
<reference evidence="3 5" key="3">
    <citation type="submission" date="2016-10" db="EMBL/GenBank/DDBJ databases">
        <authorList>
            <person name="Varghese N."/>
            <person name="Submissions S."/>
        </authorList>
    </citation>
    <scope>NUCLEOTIDE SEQUENCE [LARGE SCALE GENOMIC DNA]</scope>
    <source>
        <strain evidence="3 5">CGMCC 1.7071</strain>
    </source>
</reference>
<dbReference type="AlphaFoldDB" id="A0A1H8DHQ0"/>
<evidence type="ECO:0000256" key="1">
    <source>
        <dbReference type="SAM" id="Phobius"/>
    </source>
</evidence>
<evidence type="ECO:0000313" key="4">
    <source>
        <dbReference type="Proteomes" id="UP000183063"/>
    </source>
</evidence>
<dbReference type="STRING" id="501024.RTCCBAU85039_0861"/>
<reference evidence="4" key="1">
    <citation type="submission" date="2016-10" db="EMBL/GenBank/DDBJ databases">
        <authorList>
            <person name="Wibberg D."/>
        </authorList>
    </citation>
    <scope>NUCLEOTIDE SEQUENCE [LARGE SCALE GENOMIC DNA]</scope>
</reference>